<keyword evidence="5" id="KW-0560">Oxidoreductase</keyword>
<keyword evidence="7" id="KW-0223">Dioxygenase</keyword>
<dbReference type="GO" id="GO:0051213">
    <property type="term" value="F:dioxygenase activity"/>
    <property type="evidence" value="ECO:0007669"/>
    <property type="project" value="UniProtKB-KW"/>
</dbReference>
<dbReference type="PANTHER" id="PTHR32332">
    <property type="entry name" value="2-NITROPROPANE DIOXYGENASE"/>
    <property type="match status" value="1"/>
</dbReference>
<dbReference type="Gene3D" id="3.20.20.70">
    <property type="entry name" value="Aldolase class I"/>
    <property type="match status" value="1"/>
</dbReference>
<dbReference type="PANTHER" id="PTHR32332:SF20">
    <property type="entry name" value="2-NITROPROPANE DIOXYGENASE-LIKE PROTEIN"/>
    <property type="match status" value="1"/>
</dbReference>
<protein>
    <recommendedName>
        <fullName evidence="2">Probable nitronate monooxygenase</fullName>
    </recommendedName>
</protein>
<evidence type="ECO:0000256" key="4">
    <source>
        <dbReference type="ARBA" id="ARBA00022643"/>
    </source>
</evidence>
<dbReference type="Proteomes" id="UP000183039">
    <property type="component" value="Unassembled WGS sequence"/>
</dbReference>
<dbReference type="SUPFAM" id="SSF51412">
    <property type="entry name" value="Inosine monophosphate dehydrogenase (IMPDH)"/>
    <property type="match status" value="1"/>
</dbReference>
<evidence type="ECO:0000256" key="5">
    <source>
        <dbReference type="ARBA" id="ARBA00023002"/>
    </source>
</evidence>
<name>A0A0S3K828_9ENTE</name>
<keyword evidence="4" id="KW-0288">FMN</keyword>
<evidence type="ECO:0000313" key="7">
    <source>
        <dbReference type="EMBL" id="OJG85354.1"/>
    </source>
</evidence>
<dbReference type="GO" id="GO:0018580">
    <property type="term" value="F:nitronate monooxygenase activity"/>
    <property type="evidence" value="ECO:0007669"/>
    <property type="project" value="InterPro"/>
</dbReference>
<reference evidence="7 9" key="1">
    <citation type="submission" date="2014-12" db="EMBL/GenBank/DDBJ databases">
        <title>Draft genome sequences of 29 type strains of Enterococci.</title>
        <authorList>
            <person name="Zhong Z."/>
            <person name="Sun Z."/>
            <person name="Liu W."/>
            <person name="Zhang W."/>
            <person name="Zhang H."/>
        </authorList>
    </citation>
    <scope>NUCLEOTIDE SEQUENCE [LARGE SCALE GENOMIC DNA]</scope>
    <source>
        <strain evidence="7 9">DSM 22801</strain>
    </source>
</reference>
<gene>
    <name evidence="6" type="ORF">ATZ33_03080</name>
    <name evidence="7" type="ORF">RV15_GL002594</name>
</gene>
<accession>A0A0S3K828</accession>
<organism evidence="7 9">
    <name type="scientific">Enterococcus silesiacus</name>
    <dbReference type="NCBI Taxonomy" id="332949"/>
    <lineage>
        <taxon>Bacteria</taxon>
        <taxon>Bacillati</taxon>
        <taxon>Bacillota</taxon>
        <taxon>Bacilli</taxon>
        <taxon>Lactobacillales</taxon>
        <taxon>Enterococcaceae</taxon>
        <taxon>Enterococcus</taxon>
    </lineage>
</organism>
<dbReference type="CDD" id="cd04730">
    <property type="entry name" value="NPD_like"/>
    <property type="match status" value="1"/>
</dbReference>
<evidence type="ECO:0000256" key="2">
    <source>
        <dbReference type="ARBA" id="ARBA00013457"/>
    </source>
</evidence>
<evidence type="ECO:0000256" key="3">
    <source>
        <dbReference type="ARBA" id="ARBA00022630"/>
    </source>
</evidence>
<dbReference type="InterPro" id="IPR013785">
    <property type="entry name" value="Aldolase_TIM"/>
</dbReference>
<dbReference type="InterPro" id="IPR004136">
    <property type="entry name" value="NMO"/>
</dbReference>
<comment type="function">
    <text evidence="1">Nitronate monooxygenase that uses molecular oxygen to catalyze the oxidative denitrification of alkyl nitronates. Acts on propionate 3-nitronate (P3N), the presumed physiological substrate. Probably functions in the detoxification of P3N, a metabolic poison produced by plants and fungi as a defense mechanism.</text>
</comment>
<dbReference type="RefSeq" id="WP_071879309.1">
    <property type="nucleotide sequence ID" value="NZ_JXLC01000038.1"/>
</dbReference>
<dbReference type="EMBL" id="CP013614">
    <property type="protein sequence ID" value="ALS00391.1"/>
    <property type="molecule type" value="Genomic_DNA"/>
</dbReference>
<dbReference type="OrthoDB" id="9778912at2"/>
<evidence type="ECO:0000313" key="8">
    <source>
        <dbReference type="Proteomes" id="UP000065511"/>
    </source>
</evidence>
<evidence type="ECO:0000313" key="9">
    <source>
        <dbReference type="Proteomes" id="UP000183039"/>
    </source>
</evidence>
<sequence>MNVTKMLGIDYPIFQGAMAQISREPLISAVSNAGGLGILAAGGRTPAEIEAEIKLIQANTSRPFAVNIMLMDQNSEAISELVIKYNVPIVTTGAGSPKKFIEKWKAAGIIVIPVIPNVKIAKKMEALGADAVVAEGMEAGGHIGSLSSLPLWPQVVDAVSIPVIAAGGIGDGRGVLAAFALGASGVQVGTRFLLAKECPVREKFKQLVLEATDTSTLITGSSHGAPVRTIANPLSTKYAELEKQNATDEELNSISQGALKKAVFEDDVINGSVMAGEISGMLNKEESVSDMIKEMFNEAENLKNKLSAVDFTFSNAPHHG</sequence>
<dbReference type="EMBL" id="JXLC01000038">
    <property type="protein sequence ID" value="OJG85354.1"/>
    <property type="molecule type" value="Genomic_DNA"/>
</dbReference>
<keyword evidence="8" id="KW-1185">Reference proteome</keyword>
<dbReference type="KEGG" id="ess:ATZ33_03080"/>
<evidence type="ECO:0000256" key="1">
    <source>
        <dbReference type="ARBA" id="ARBA00003535"/>
    </source>
</evidence>
<evidence type="ECO:0000313" key="6">
    <source>
        <dbReference type="EMBL" id="ALS00391.1"/>
    </source>
</evidence>
<dbReference type="AlphaFoldDB" id="A0A0S3K828"/>
<proteinExistence type="predicted"/>
<reference evidence="6 8" key="2">
    <citation type="submission" date="2015-12" db="EMBL/GenBank/DDBJ databases">
        <authorList>
            <person name="Lauer A."/>
            <person name="Humrighouse B."/>
            <person name="Loparev V."/>
            <person name="Shewmaker P.L."/>
            <person name="Whitney A.M."/>
            <person name="McLaughlin R.W."/>
        </authorList>
    </citation>
    <scope>NUCLEOTIDE SEQUENCE [LARGE SCALE GENOMIC DNA]</scope>
    <source>
        <strain evidence="6 8">LMG 23085</strain>
    </source>
</reference>
<dbReference type="Pfam" id="PF03060">
    <property type="entry name" value="NMO"/>
    <property type="match status" value="2"/>
</dbReference>
<dbReference type="Proteomes" id="UP000065511">
    <property type="component" value="Chromosome"/>
</dbReference>
<keyword evidence="3" id="KW-0285">Flavoprotein</keyword>